<dbReference type="EMBL" id="NHYD01002463">
    <property type="protein sequence ID" value="PPQ86559.1"/>
    <property type="molecule type" value="Genomic_DNA"/>
</dbReference>
<protein>
    <submittedName>
        <fullName evidence="1">Uncharacterized protein</fullName>
    </submittedName>
</protein>
<comment type="caution">
    <text evidence="1">The sequence shown here is derived from an EMBL/GenBank/DDBJ whole genome shotgun (WGS) entry which is preliminary data.</text>
</comment>
<sequence>MPPFLAVPRVVSWILSEYSFTQPLSPQSIHGIFVGILRCLGFRKTIQRDSYASRYQSTHYRGHIPKESTFSSFQTYAALAADAENNEEEEPQGMLSGLVGCGLFITGIKIAINQAFK</sequence>
<name>A0A409X6Z9_PSICY</name>
<evidence type="ECO:0000313" key="1">
    <source>
        <dbReference type="EMBL" id="PPQ86559.1"/>
    </source>
</evidence>
<accession>A0A409X6Z9</accession>
<evidence type="ECO:0000313" key="2">
    <source>
        <dbReference type="Proteomes" id="UP000283269"/>
    </source>
</evidence>
<dbReference type="Proteomes" id="UP000283269">
    <property type="component" value="Unassembled WGS sequence"/>
</dbReference>
<dbReference type="OrthoDB" id="440424at2759"/>
<dbReference type="AlphaFoldDB" id="A0A409X6Z9"/>
<reference evidence="1 2" key="1">
    <citation type="journal article" date="2018" name="Evol. Lett.">
        <title>Horizontal gene cluster transfer increased hallucinogenic mushroom diversity.</title>
        <authorList>
            <person name="Reynolds H.T."/>
            <person name="Vijayakumar V."/>
            <person name="Gluck-Thaler E."/>
            <person name="Korotkin H.B."/>
            <person name="Matheny P.B."/>
            <person name="Slot J.C."/>
        </authorList>
    </citation>
    <scope>NUCLEOTIDE SEQUENCE [LARGE SCALE GENOMIC DNA]</scope>
    <source>
        <strain evidence="1 2">2631</strain>
    </source>
</reference>
<dbReference type="Gene3D" id="6.10.110.10">
    <property type="match status" value="1"/>
</dbReference>
<organism evidence="1 2">
    <name type="scientific">Psilocybe cyanescens</name>
    <dbReference type="NCBI Taxonomy" id="93625"/>
    <lineage>
        <taxon>Eukaryota</taxon>
        <taxon>Fungi</taxon>
        <taxon>Dikarya</taxon>
        <taxon>Basidiomycota</taxon>
        <taxon>Agaricomycotina</taxon>
        <taxon>Agaricomycetes</taxon>
        <taxon>Agaricomycetidae</taxon>
        <taxon>Agaricales</taxon>
        <taxon>Agaricineae</taxon>
        <taxon>Strophariaceae</taxon>
        <taxon>Psilocybe</taxon>
    </lineage>
</organism>
<proteinExistence type="predicted"/>
<gene>
    <name evidence="1" type="ORF">CVT25_007217</name>
</gene>
<dbReference type="InParanoid" id="A0A409X6Z9"/>
<keyword evidence="2" id="KW-1185">Reference proteome</keyword>
<dbReference type="InterPro" id="IPR038213">
    <property type="entry name" value="IFI6/IFI27-like_sf"/>
</dbReference>